<dbReference type="Pfam" id="PF12094">
    <property type="entry name" value="DUF3570"/>
    <property type="match status" value="1"/>
</dbReference>
<feature type="signal peptide" evidence="1">
    <location>
        <begin position="1"/>
        <end position="34"/>
    </location>
</feature>
<protein>
    <recommendedName>
        <fullName evidence="4">DUF3570 domain-containing protein</fullName>
    </recommendedName>
</protein>
<dbReference type="EMBL" id="NVQR01000097">
    <property type="protein sequence ID" value="PCH60202.1"/>
    <property type="molecule type" value="Genomic_DNA"/>
</dbReference>
<reference evidence="3" key="1">
    <citation type="submission" date="2017-08" db="EMBL/GenBank/DDBJ databases">
        <title>A dynamic microbial community with high functional redundancy inhabits the cold, oxic subseafloor aquifer.</title>
        <authorList>
            <person name="Tully B.J."/>
            <person name="Wheat C.G."/>
            <person name="Glazer B.T."/>
            <person name="Huber J.A."/>
        </authorList>
    </citation>
    <scope>NUCLEOTIDE SEQUENCE [LARGE SCALE GENOMIC DNA]</scope>
</reference>
<dbReference type="AlphaFoldDB" id="A0A2A4MJY4"/>
<organism evidence="2 3">
    <name type="scientific">SAR86 cluster bacterium</name>
    <dbReference type="NCBI Taxonomy" id="2030880"/>
    <lineage>
        <taxon>Bacteria</taxon>
        <taxon>Pseudomonadati</taxon>
        <taxon>Pseudomonadota</taxon>
        <taxon>Gammaproteobacteria</taxon>
        <taxon>SAR86 cluster</taxon>
    </lineage>
</organism>
<proteinExistence type="predicted"/>
<evidence type="ECO:0008006" key="4">
    <source>
        <dbReference type="Google" id="ProtNLM"/>
    </source>
</evidence>
<gene>
    <name evidence="2" type="ORF">COC19_06180</name>
</gene>
<sequence>MLGTLVIQKKSRRLIALSTTALALPGIAPFIAVADSPPTQSTISYKFSNYQEDALSRSEVLFGDLDRYDIDIHQFQLITPIGDNWSLSVDANQESMSGASPWFTTASNDGSPIINLSGASGISDTRSELAVGGRYYLASGSIAANIGYSEENDYRAKYVGFDGQKTFNNDMTTLGLGFSYSSDDIFPTDAVKFNRIMNAEKNSKSMVFSVSQIINQTSTFQSALSITEQSGFLSDPYKLLDVRPEEKTQIAWSNAYRHFIKAADAALHINYRYYRDDFGIDSHTLDFAWHQNINRYFQLIPKLRYYSQSAADFYTNIDDFSKGLSEYQSSDYRLSSFGAVSGGLSGVINLGDWSITIAAERYIANEKYASFQVQQVPAGLVKYSRLSVGIDYTF</sequence>
<evidence type="ECO:0000313" key="3">
    <source>
        <dbReference type="Proteomes" id="UP000218172"/>
    </source>
</evidence>
<name>A0A2A4MJY4_9GAMM</name>
<dbReference type="Proteomes" id="UP000218172">
    <property type="component" value="Unassembled WGS sequence"/>
</dbReference>
<evidence type="ECO:0000256" key="1">
    <source>
        <dbReference type="SAM" id="SignalP"/>
    </source>
</evidence>
<dbReference type="InterPro" id="IPR021953">
    <property type="entry name" value="DUF3570"/>
</dbReference>
<comment type="caution">
    <text evidence="2">The sequence shown here is derived from an EMBL/GenBank/DDBJ whole genome shotgun (WGS) entry which is preliminary data.</text>
</comment>
<evidence type="ECO:0000313" key="2">
    <source>
        <dbReference type="EMBL" id="PCH60202.1"/>
    </source>
</evidence>
<feature type="chain" id="PRO_5012697929" description="DUF3570 domain-containing protein" evidence="1">
    <location>
        <begin position="35"/>
        <end position="394"/>
    </location>
</feature>
<accession>A0A2A4MJY4</accession>
<keyword evidence="1" id="KW-0732">Signal</keyword>